<sequence>MLIVNRKRGEDNLPTVTPVSVTTERGITLDFGDLLPHPVTSQQKKKEK</sequence>
<name>A0ABN9BZX1_9NEOB</name>
<keyword evidence="2" id="KW-1185">Reference proteome</keyword>
<feature type="non-terminal residue" evidence="1">
    <location>
        <position position="48"/>
    </location>
</feature>
<protein>
    <submittedName>
        <fullName evidence="1">Uncharacterized protein</fullName>
    </submittedName>
</protein>
<evidence type="ECO:0000313" key="2">
    <source>
        <dbReference type="Proteomes" id="UP001162483"/>
    </source>
</evidence>
<organism evidence="1 2">
    <name type="scientific">Staurois parvus</name>
    <dbReference type="NCBI Taxonomy" id="386267"/>
    <lineage>
        <taxon>Eukaryota</taxon>
        <taxon>Metazoa</taxon>
        <taxon>Chordata</taxon>
        <taxon>Craniata</taxon>
        <taxon>Vertebrata</taxon>
        <taxon>Euteleostomi</taxon>
        <taxon>Amphibia</taxon>
        <taxon>Batrachia</taxon>
        <taxon>Anura</taxon>
        <taxon>Neobatrachia</taxon>
        <taxon>Ranoidea</taxon>
        <taxon>Ranidae</taxon>
        <taxon>Staurois</taxon>
    </lineage>
</organism>
<reference evidence="1" key="1">
    <citation type="submission" date="2023-05" db="EMBL/GenBank/DDBJ databases">
        <authorList>
            <person name="Stuckert A."/>
        </authorList>
    </citation>
    <scope>NUCLEOTIDE SEQUENCE</scope>
</reference>
<dbReference type="Proteomes" id="UP001162483">
    <property type="component" value="Unassembled WGS sequence"/>
</dbReference>
<gene>
    <name evidence="1" type="ORF">SPARVUS_LOCUS3966005</name>
</gene>
<comment type="caution">
    <text evidence="1">The sequence shown here is derived from an EMBL/GenBank/DDBJ whole genome shotgun (WGS) entry which is preliminary data.</text>
</comment>
<dbReference type="EMBL" id="CATNWA010006858">
    <property type="protein sequence ID" value="CAI9552978.1"/>
    <property type="molecule type" value="Genomic_DNA"/>
</dbReference>
<accession>A0ABN9BZX1</accession>
<proteinExistence type="predicted"/>
<evidence type="ECO:0000313" key="1">
    <source>
        <dbReference type="EMBL" id="CAI9552978.1"/>
    </source>
</evidence>